<dbReference type="Proteomes" id="UP000178776">
    <property type="component" value="Chromosome"/>
</dbReference>
<gene>
    <name evidence="2" type="ORF">BKX93_01815</name>
</gene>
<protein>
    <submittedName>
        <fullName evidence="2">Uncharacterized protein</fullName>
    </submittedName>
</protein>
<sequence>MLKKLHDYRIYALILPAALALLWIDRVVAVTWLQLGLALPVLVGVALLLRKALFHVDVSEAADIALHAPTGAALVVLADRLFMAAVVIGGVLWLRG</sequence>
<evidence type="ECO:0000313" key="2">
    <source>
        <dbReference type="EMBL" id="AOZ48855.1"/>
    </source>
</evidence>
<keyword evidence="1" id="KW-0812">Transmembrane</keyword>
<proteinExistence type="predicted"/>
<accession>A0A1D9LC90</accession>
<feature type="transmembrane region" description="Helical" evidence="1">
    <location>
        <begin position="70"/>
        <end position="94"/>
    </location>
</feature>
<dbReference type="EMBL" id="CP017707">
    <property type="protein sequence ID" value="AOZ48855.1"/>
    <property type="molecule type" value="Genomic_DNA"/>
</dbReference>
<feature type="transmembrane region" description="Helical" evidence="1">
    <location>
        <begin position="30"/>
        <end position="49"/>
    </location>
</feature>
<dbReference type="KEGG" id="cvc:BKX93_01815"/>
<reference evidence="2 3" key="1">
    <citation type="submission" date="2016-10" db="EMBL/GenBank/DDBJ databases">
        <title>Chromobacterium muskegensis sp. nov., an insecticidal bacterium isolated from Sphagnum bogs.</title>
        <authorList>
            <person name="Sparks M.E."/>
            <person name="Blackburn M.B."/>
            <person name="Gundersen-Rindal D.E."/>
            <person name="Mitchell A."/>
            <person name="Farrar R."/>
            <person name="Kuhar D."/>
        </authorList>
    </citation>
    <scope>NUCLEOTIDE SEQUENCE [LARGE SCALE GENOMIC DNA]</scope>
    <source>
        <strain evidence="2 3">21-1</strain>
    </source>
</reference>
<dbReference type="GeneID" id="68839957"/>
<keyword evidence="1" id="KW-0472">Membrane</keyword>
<name>A0A1D9LC90_9NEIS</name>
<dbReference type="STRING" id="1108595.BKX93_01815"/>
<dbReference type="AlphaFoldDB" id="A0A1D9LC90"/>
<organism evidence="2 3">
    <name type="scientific">Chromobacterium vaccinii</name>
    <dbReference type="NCBI Taxonomy" id="1108595"/>
    <lineage>
        <taxon>Bacteria</taxon>
        <taxon>Pseudomonadati</taxon>
        <taxon>Pseudomonadota</taxon>
        <taxon>Betaproteobacteria</taxon>
        <taxon>Neisseriales</taxon>
        <taxon>Chromobacteriaceae</taxon>
        <taxon>Chromobacterium</taxon>
    </lineage>
</organism>
<dbReference type="RefSeq" id="WP_070978408.1">
    <property type="nucleotide sequence ID" value="NZ_CP017707.1"/>
</dbReference>
<keyword evidence="1" id="KW-1133">Transmembrane helix</keyword>
<evidence type="ECO:0000256" key="1">
    <source>
        <dbReference type="SAM" id="Phobius"/>
    </source>
</evidence>
<evidence type="ECO:0000313" key="3">
    <source>
        <dbReference type="Proteomes" id="UP000178776"/>
    </source>
</evidence>